<dbReference type="InterPro" id="IPR010982">
    <property type="entry name" value="Lambda_DNA-bd_dom_sf"/>
</dbReference>
<reference evidence="4" key="1">
    <citation type="submission" date="2017-05" db="EMBL/GenBank/DDBJ databases">
        <title>The Genome Sequence of EEnterococcus faecalis 9F2_4866.</title>
        <authorList>
            <consortium name="The Broad Institute Genomics Platform"/>
            <consortium name="The Broad Institute Genomic Center for Infectious Diseases"/>
            <person name="Earl A."/>
            <person name="Manson A."/>
            <person name="Schwartman J."/>
            <person name="Gilmore M."/>
            <person name="Abouelleil A."/>
            <person name="Cao P."/>
            <person name="Chapman S."/>
            <person name="Cusick C."/>
            <person name="Shea T."/>
            <person name="Young S."/>
            <person name="Neafsey D."/>
            <person name="Nusbaum C."/>
            <person name="Birren B."/>
        </authorList>
    </citation>
    <scope>NUCLEOTIDE SEQUENCE [LARGE SCALE GENOMIC DNA]</scope>
    <source>
        <strain evidence="4">12C11_DIV0727</strain>
    </source>
</reference>
<organism evidence="3 4">
    <name type="scientific">Candidatus Enterococcus lemimoniae</name>
    <dbReference type="NCBI Taxonomy" id="1834167"/>
    <lineage>
        <taxon>Bacteria</taxon>
        <taxon>Bacillati</taxon>
        <taxon>Bacillota</taxon>
        <taxon>Bacilli</taxon>
        <taxon>Lactobacillales</taxon>
        <taxon>Enterococcaceae</taxon>
        <taxon>Enterococcus</taxon>
    </lineage>
</organism>
<dbReference type="PANTHER" id="PTHR46558">
    <property type="entry name" value="TRACRIPTIONAL REGULATORY PROTEIN-RELATED-RELATED"/>
    <property type="match status" value="1"/>
</dbReference>
<feature type="domain" description="HTH cro/C1-type" evidence="2">
    <location>
        <begin position="17"/>
        <end position="67"/>
    </location>
</feature>
<dbReference type="CDD" id="cd00093">
    <property type="entry name" value="HTH_XRE"/>
    <property type="match status" value="1"/>
</dbReference>
<evidence type="ECO:0000313" key="3">
    <source>
        <dbReference type="EMBL" id="WYJ87281.1"/>
    </source>
</evidence>
<dbReference type="SUPFAM" id="SSF47413">
    <property type="entry name" value="lambda repressor-like DNA-binding domains"/>
    <property type="match status" value="1"/>
</dbReference>
<evidence type="ECO:0000256" key="1">
    <source>
        <dbReference type="ARBA" id="ARBA00023125"/>
    </source>
</evidence>
<keyword evidence="4" id="KW-1185">Reference proteome</keyword>
<accession>A0ABZ2T7F5</accession>
<dbReference type="InterPro" id="IPR001387">
    <property type="entry name" value="Cro/C1-type_HTH"/>
</dbReference>
<name>A0ABZ2T7F5_9ENTE</name>
<dbReference type="Proteomes" id="UP000195080">
    <property type="component" value="Chromosome"/>
</dbReference>
<sequence>MIKKKQTDFESSIHVHRAMKRITQQELADNVGVSRQTIIQLERNRYNPSLLLAHNIAKYFRVSIEDIFTFKDLN</sequence>
<dbReference type="PANTHER" id="PTHR46558:SF4">
    <property type="entry name" value="DNA-BIDING PHAGE PROTEIN"/>
    <property type="match status" value="1"/>
</dbReference>
<evidence type="ECO:0000313" key="4">
    <source>
        <dbReference type="Proteomes" id="UP000195080"/>
    </source>
</evidence>
<dbReference type="PROSITE" id="PS50943">
    <property type="entry name" value="HTH_CROC1"/>
    <property type="match status" value="1"/>
</dbReference>
<dbReference type="Gene3D" id="1.10.260.40">
    <property type="entry name" value="lambda repressor-like DNA-binding domains"/>
    <property type="match status" value="1"/>
</dbReference>
<proteinExistence type="predicted"/>
<dbReference type="SMART" id="SM00530">
    <property type="entry name" value="HTH_XRE"/>
    <property type="match status" value="1"/>
</dbReference>
<dbReference type="EMBL" id="CP147248">
    <property type="protein sequence ID" value="WYJ87281.1"/>
    <property type="molecule type" value="Genomic_DNA"/>
</dbReference>
<gene>
    <name evidence="3" type="ORF">A5866_002376</name>
</gene>
<evidence type="ECO:0000259" key="2">
    <source>
        <dbReference type="PROSITE" id="PS50943"/>
    </source>
</evidence>
<dbReference type="Pfam" id="PF01381">
    <property type="entry name" value="HTH_3"/>
    <property type="match status" value="1"/>
</dbReference>
<dbReference type="RefSeq" id="WP_086445297.1">
    <property type="nucleotide sequence ID" value="NZ_CP147248.1"/>
</dbReference>
<keyword evidence="1" id="KW-0238">DNA-binding</keyword>
<protein>
    <submittedName>
        <fullName evidence="3">Cro/CI family transcriptional regulator</fullName>
    </submittedName>
</protein>